<dbReference type="Gene3D" id="1.10.10.10">
    <property type="entry name" value="Winged helix-like DNA-binding domain superfamily/Winged helix DNA-binding domain"/>
    <property type="match status" value="1"/>
</dbReference>
<dbReference type="GO" id="GO:0003677">
    <property type="term" value="F:DNA binding"/>
    <property type="evidence" value="ECO:0007669"/>
    <property type="project" value="InterPro"/>
</dbReference>
<protein>
    <submittedName>
        <fullName evidence="5">Uncharacterized protein</fullName>
    </submittedName>
</protein>
<reference evidence="5 6" key="1">
    <citation type="journal article" date="2014" name="Nature">
        <title>An environmental bacterial taxon with a large and distinct metabolic repertoire.</title>
        <authorList>
            <person name="Wilson M.C."/>
            <person name="Mori T."/>
            <person name="Ruckert C."/>
            <person name="Uria A.R."/>
            <person name="Helf M.J."/>
            <person name="Takada K."/>
            <person name="Gernert C."/>
            <person name="Steffens U.A."/>
            <person name="Heycke N."/>
            <person name="Schmitt S."/>
            <person name="Rinke C."/>
            <person name="Helfrich E.J."/>
            <person name="Brachmann A.O."/>
            <person name="Gurgui C."/>
            <person name="Wakimoto T."/>
            <person name="Kracht M."/>
            <person name="Crusemann M."/>
            <person name="Hentschel U."/>
            <person name="Abe I."/>
            <person name="Matsunaga S."/>
            <person name="Kalinowski J."/>
            <person name="Takeyama H."/>
            <person name="Piel J."/>
        </authorList>
    </citation>
    <scope>NUCLEOTIDE SEQUENCE [LARGE SCALE GENOMIC DNA]</scope>
    <source>
        <strain evidence="6">TSY1</strain>
    </source>
</reference>
<dbReference type="InterPro" id="IPR014284">
    <property type="entry name" value="RNA_pol_sigma-70_dom"/>
</dbReference>
<comment type="caution">
    <text evidence="5">The sequence shown here is derived from an EMBL/GenBank/DDBJ whole genome shotgun (WGS) entry which is preliminary data.</text>
</comment>
<evidence type="ECO:0000259" key="2">
    <source>
        <dbReference type="Pfam" id="PF04542"/>
    </source>
</evidence>
<dbReference type="PANTHER" id="PTHR47756:SF2">
    <property type="entry name" value="BLL6612 PROTEIN"/>
    <property type="match status" value="1"/>
</dbReference>
<proteinExistence type="predicted"/>
<dbReference type="GO" id="GO:0006352">
    <property type="term" value="P:DNA-templated transcription initiation"/>
    <property type="evidence" value="ECO:0007669"/>
    <property type="project" value="InterPro"/>
</dbReference>
<dbReference type="InterPro" id="IPR013325">
    <property type="entry name" value="RNA_pol_sigma_r2"/>
</dbReference>
<dbReference type="AlphaFoldDB" id="W4LL57"/>
<feature type="domain" description="RNA polymerase sigma factor 70 region 4 type 2" evidence="3">
    <location>
        <begin position="132"/>
        <end position="181"/>
    </location>
</feature>
<dbReference type="InterPro" id="IPR013249">
    <property type="entry name" value="RNA_pol_sigma70_r4_t2"/>
</dbReference>
<dbReference type="InterPro" id="IPR046531">
    <property type="entry name" value="DUF6596"/>
</dbReference>
<evidence type="ECO:0000259" key="4">
    <source>
        <dbReference type="Pfam" id="PF20239"/>
    </source>
</evidence>
<dbReference type="SUPFAM" id="SSF48452">
    <property type="entry name" value="TPR-like"/>
    <property type="match status" value="1"/>
</dbReference>
<dbReference type="PATRIC" id="fig|1429438.4.peg.3642"/>
<dbReference type="InterPro" id="IPR019734">
    <property type="entry name" value="TPR_rpt"/>
</dbReference>
<dbReference type="Gene3D" id="1.10.1740.10">
    <property type="match status" value="1"/>
</dbReference>
<dbReference type="InterPro" id="IPR036388">
    <property type="entry name" value="WH-like_DNA-bd_sf"/>
</dbReference>
<evidence type="ECO:0000259" key="3">
    <source>
        <dbReference type="Pfam" id="PF08281"/>
    </source>
</evidence>
<dbReference type="Pfam" id="PF04542">
    <property type="entry name" value="Sigma70_r2"/>
    <property type="match status" value="1"/>
</dbReference>
<dbReference type="PROSITE" id="PS50005">
    <property type="entry name" value="TPR"/>
    <property type="match status" value="1"/>
</dbReference>
<dbReference type="NCBIfam" id="TIGR02937">
    <property type="entry name" value="sigma70-ECF"/>
    <property type="match status" value="1"/>
</dbReference>
<dbReference type="InterPro" id="IPR007627">
    <property type="entry name" value="RNA_pol_sigma70_r2"/>
</dbReference>
<dbReference type="SUPFAM" id="SSF88946">
    <property type="entry name" value="Sigma2 domain of RNA polymerase sigma factors"/>
    <property type="match status" value="1"/>
</dbReference>
<evidence type="ECO:0000256" key="1">
    <source>
        <dbReference type="PROSITE-ProRule" id="PRU00339"/>
    </source>
</evidence>
<accession>W4LL57</accession>
<dbReference type="Proteomes" id="UP000019141">
    <property type="component" value="Unassembled WGS sequence"/>
</dbReference>
<keyword evidence="6" id="KW-1185">Reference proteome</keyword>
<feature type="repeat" description="TPR" evidence="1">
    <location>
        <begin position="383"/>
        <end position="416"/>
    </location>
</feature>
<sequence>MELLDRFAHPESDAQGAHESVERLFRHQSAQLVTTLARIFGLDHLDAVEDAVQEAMMSALHIWPEKGMPDNPSAWLFQVGRNRLRDRLRQKRLWDEKRAEVEKFSERLSRADPMSPRLAAELEDDTLRMMFACCHPDIPRDGQVALTLKLVCGFSSREIARAFLSSETTISQRIARAKLRLRQANMRLEIPALPALTPRLEPVLEVLYLLFNEGYSALEGDELVRTDLCHEAMRLCQLLTEHALTNRPEVHALAALFLFQAARLPARADGSGELLILQEQDRLAWDQELITRGVEHLRQAASGNCVTDVHIEAEIAAHHTLSDDFASTDWQRILDCYDALMERRPSPVVALNRTVALFQIEGAAAALCELDLLAENRSLQHYAPYFATRGEVLRELDQLDRAASDYQRALELTACEPVRRFITRRLEDVVQ</sequence>
<dbReference type="InterPro" id="IPR013324">
    <property type="entry name" value="RNA_pol_sigma_r3/r4-like"/>
</dbReference>
<evidence type="ECO:0000313" key="6">
    <source>
        <dbReference type="Proteomes" id="UP000019141"/>
    </source>
</evidence>
<name>W4LL57_ENTF1</name>
<dbReference type="SUPFAM" id="SSF88659">
    <property type="entry name" value="Sigma3 and sigma4 domains of RNA polymerase sigma factors"/>
    <property type="match status" value="1"/>
</dbReference>
<dbReference type="EMBL" id="AZHW01000554">
    <property type="protein sequence ID" value="ETW98445.1"/>
    <property type="molecule type" value="Genomic_DNA"/>
</dbReference>
<dbReference type="Pfam" id="PF20239">
    <property type="entry name" value="DUF6596"/>
    <property type="match status" value="1"/>
</dbReference>
<dbReference type="Pfam" id="PF08281">
    <property type="entry name" value="Sigma70_r4_2"/>
    <property type="match status" value="1"/>
</dbReference>
<feature type="domain" description="RNA polymerase sigma-70 region 2" evidence="2">
    <location>
        <begin position="30"/>
        <end position="92"/>
    </location>
</feature>
<dbReference type="Gene3D" id="1.25.40.10">
    <property type="entry name" value="Tetratricopeptide repeat domain"/>
    <property type="match status" value="1"/>
</dbReference>
<feature type="domain" description="DUF6596" evidence="4">
    <location>
        <begin position="199"/>
        <end position="301"/>
    </location>
</feature>
<evidence type="ECO:0000313" key="5">
    <source>
        <dbReference type="EMBL" id="ETW98445.1"/>
    </source>
</evidence>
<gene>
    <name evidence="5" type="ORF">ETSY1_18660</name>
</gene>
<keyword evidence="1" id="KW-0802">TPR repeat</keyword>
<dbReference type="HOGENOM" id="CLU_035311_1_0_7"/>
<dbReference type="GO" id="GO:0016987">
    <property type="term" value="F:sigma factor activity"/>
    <property type="evidence" value="ECO:0007669"/>
    <property type="project" value="InterPro"/>
</dbReference>
<dbReference type="PANTHER" id="PTHR47756">
    <property type="entry name" value="BLL6612 PROTEIN-RELATED"/>
    <property type="match status" value="1"/>
</dbReference>
<organism evidence="5 6">
    <name type="scientific">Entotheonella factor</name>
    <dbReference type="NCBI Taxonomy" id="1429438"/>
    <lineage>
        <taxon>Bacteria</taxon>
        <taxon>Pseudomonadati</taxon>
        <taxon>Nitrospinota/Tectimicrobiota group</taxon>
        <taxon>Candidatus Tectimicrobiota</taxon>
        <taxon>Candidatus Entotheonellia</taxon>
        <taxon>Candidatus Entotheonellales</taxon>
        <taxon>Candidatus Entotheonellaceae</taxon>
        <taxon>Candidatus Entotheonella</taxon>
    </lineage>
</organism>
<dbReference type="InterPro" id="IPR011990">
    <property type="entry name" value="TPR-like_helical_dom_sf"/>
</dbReference>